<organism evidence="3 4">
    <name type="scientific">Glutinoglossum americanum</name>
    <dbReference type="NCBI Taxonomy" id="1670608"/>
    <lineage>
        <taxon>Eukaryota</taxon>
        <taxon>Fungi</taxon>
        <taxon>Dikarya</taxon>
        <taxon>Ascomycota</taxon>
        <taxon>Pezizomycotina</taxon>
        <taxon>Geoglossomycetes</taxon>
        <taxon>Geoglossales</taxon>
        <taxon>Geoglossaceae</taxon>
        <taxon>Glutinoglossum</taxon>
    </lineage>
</organism>
<feature type="compositionally biased region" description="Basic and acidic residues" evidence="2">
    <location>
        <begin position="58"/>
        <end position="68"/>
    </location>
</feature>
<protein>
    <submittedName>
        <fullName evidence="3">Uncharacterized protein</fullName>
    </submittedName>
</protein>
<reference evidence="3" key="1">
    <citation type="submission" date="2021-03" db="EMBL/GenBank/DDBJ databases">
        <title>Comparative genomics and phylogenomic investigation of the class Geoglossomycetes provide insights into ecological specialization and systematics.</title>
        <authorList>
            <person name="Melie T."/>
            <person name="Pirro S."/>
            <person name="Miller A.N."/>
            <person name="Quandt A."/>
        </authorList>
    </citation>
    <scope>NUCLEOTIDE SEQUENCE</scope>
    <source>
        <strain evidence="3">GBOQ0MN5Z8</strain>
    </source>
</reference>
<keyword evidence="1" id="KW-0175">Coiled coil</keyword>
<evidence type="ECO:0000313" key="3">
    <source>
        <dbReference type="EMBL" id="KAH0542689.1"/>
    </source>
</evidence>
<gene>
    <name evidence="3" type="ORF">FGG08_002922</name>
</gene>
<feature type="compositionally biased region" description="Polar residues" evidence="2">
    <location>
        <begin position="126"/>
        <end position="135"/>
    </location>
</feature>
<sequence>MSQSEQTQQRPVSDIPTTSSIYSQAPLDPHQHYRPIPNSPNPPSTYSDVSPPDSPEMNTDRGLQERYRRSPSISPIEESFEIPDLPTTRSYKYTSNIPILRREKRRSQGKTVGNEKDPSDEITINAPRQTRWNDFTSNNSNTHTTRSGGHLRDPRSEEGKSLRIETTTTGGRISSQETQAYTNPNSGGGGFGLSLGARGDWRGAMGRFSRSSPTDSKTSPSIEPIPRSANGPSINGGDGRTSRRSDASTTSSAPWERDRVSLGRFPLENDDDGMKPIVPLKAGRNSPPRILTSPTGSKGPTSVSSRASSDPRSAAPGSANRDSRNKPLPTPVSDDPDSGTSGIESKFRNAMKSIQKAEPTTSRFSATTYATSTTYDTPPTTPKVDSPSPDMSSPPSPILSRRRPIPTSNDKAVTRKPPPSQEGNSPYSPAQTSINHSLRNSKMLPQSPPEAQSVDLITTLQAQLDDLHTRRANLQKILRELSLLLPPNPSTHNASARGEMKKRVDDHKMELAEIQKEEHDIGLRLHRAWRRRDKLGQVEEPTGLWVRRVTG</sequence>
<feature type="compositionally biased region" description="Polar residues" evidence="2">
    <location>
        <begin position="164"/>
        <end position="185"/>
    </location>
</feature>
<accession>A0A9P8L161</accession>
<dbReference type="EMBL" id="JAGHQL010000048">
    <property type="protein sequence ID" value="KAH0542689.1"/>
    <property type="molecule type" value="Genomic_DNA"/>
</dbReference>
<proteinExistence type="predicted"/>
<feature type="compositionally biased region" description="Low complexity" evidence="2">
    <location>
        <begin position="136"/>
        <end position="147"/>
    </location>
</feature>
<evidence type="ECO:0000256" key="1">
    <source>
        <dbReference type="SAM" id="Coils"/>
    </source>
</evidence>
<dbReference type="PANTHER" id="PTHR42023">
    <property type="entry name" value="BHLH DOMAIN-CONTAINING PROTEIN"/>
    <property type="match status" value="1"/>
</dbReference>
<feature type="compositionally biased region" description="Polar residues" evidence="2">
    <location>
        <begin position="87"/>
        <end position="97"/>
    </location>
</feature>
<feature type="coiled-coil region" evidence="1">
    <location>
        <begin position="457"/>
        <end position="517"/>
    </location>
</feature>
<feature type="compositionally biased region" description="Basic and acidic residues" evidence="2">
    <location>
        <begin position="150"/>
        <end position="163"/>
    </location>
</feature>
<keyword evidence="4" id="KW-1185">Reference proteome</keyword>
<evidence type="ECO:0000313" key="4">
    <source>
        <dbReference type="Proteomes" id="UP000698800"/>
    </source>
</evidence>
<name>A0A9P8L161_9PEZI</name>
<feature type="compositionally biased region" description="Low complexity" evidence="2">
    <location>
        <begin position="360"/>
        <end position="378"/>
    </location>
</feature>
<feature type="compositionally biased region" description="Polar residues" evidence="2">
    <location>
        <begin position="292"/>
        <end position="301"/>
    </location>
</feature>
<dbReference type="Proteomes" id="UP000698800">
    <property type="component" value="Unassembled WGS sequence"/>
</dbReference>
<comment type="caution">
    <text evidence="3">The sequence shown here is derived from an EMBL/GenBank/DDBJ whole genome shotgun (WGS) entry which is preliminary data.</text>
</comment>
<feature type="compositionally biased region" description="Polar residues" evidence="2">
    <location>
        <begin position="421"/>
        <end position="433"/>
    </location>
</feature>
<dbReference type="PANTHER" id="PTHR42023:SF1">
    <property type="entry name" value="BHLH DOMAIN-CONTAINING PROTEIN"/>
    <property type="match status" value="1"/>
</dbReference>
<dbReference type="OrthoDB" id="4507572at2759"/>
<dbReference type="AlphaFoldDB" id="A0A9P8L161"/>
<feature type="compositionally biased region" description="Polar residues" evidence="2">
    <location>
        <begin position="1"/>
        <end position="23"/>
    </location>
</feature>
<feature type="region of interest" description="Disordered" evidence="2">
    <location>
        <begin position="1"/>
        <end position="433"/>
    </location>
</feature>
<feature type="compositionally biased region" description="Low complexity" evidence="2">
    <location>
        <begin position="302"/>
        <end position="319"/>
    </location>
</feature>
<evidence type="ECO:0000256" key="2">
    <source>
        <dbReference type="SAM" id="MobiDB-lite"/>
    </source>
</evidence>
<feature type="compositionally biased region" description="Polar residues" evidence="2">
    <location>
        <begin position="209"/>
        <end position="221"/>
    </location>
</feature>